<reference evidence="4 5" key="1">
    <citation type="submission" date="2021-01" db="EMBL/GenBank/DDBJ databases">
        <title>Isolation and description of Catonella massiliensis sp. nov., a novel Catonella species, isolated from a stable periodontitis subject.</title>
        <authorList>
            <person name="Antezack A."/>
            <person name="Boxberger M."/>
            <person name="La Scola B."/>
            <person name="Monnet-Corti V."/>
        </authorList>
    </citation>
    <scope>NUCLEOTIDE SEQUENCE [LARGE SCALE GENOMIC DNA]</scope>
    <source>
        <strain evidence="4 5">Marseille-Q4567</strain>
    </source>
</reference>
<evidence type="ECO:0000313" key="5">
    <source>
        <dbReference type="Proteomes" id="UP000604730"/>
    </source>
</evidence>
<keyword evidence="1" id="KW-0808">Transferase</keyword>
<dbReference type="Pfam" id="PF00583">
    <property type="entry name" value="Acetyltransf_1"/>
    <property type="match status" value="1"/>
</dbReference>
<dbReference type="PANTHER" id="PTHR10545:SF29">
    <property type="entry name" value="GH14572P-RELATED"/>
    <property type="match status" value="1"/>
</dbReference>
<dbReference type="SUPFAM" id="SSF55729">
    <property type="entry name" value="Acyl-CoA N-acyltransferases (Nat)"/>
    <property type="match status" value="1"/>
</dbReference>
<gene>
    <name evidence="4" type="ORF">JJN12_12115</name>
</gene>
<evidence type="ECO:0000256" key="1">
    <source>
        <dbReference type="ARBA" id="ARBA00022679"/>
    </source>
</evidence>
<organism evidence="4 5">
    <name type="scientific">Catonella massiliensis</name>
    <dbReference type="NCBI Taxonomy" id="2799636"/>
    <lineage>
        <taxon>Bacteria</taxon>
        <taxon>Bacillati</taxon>
        <taxon>Bacillota</taxon>
        <taxon>Clostridia</taxon>
        <taxon>Lachnospirales</taxon>
        <taxon>Lachnospiraceae</taxon>
        <taxon>Catonella</taxon>
    </lineage>
</organism>
<keyword evidence="2" id="KW-0012">Acyltransferase</keyword>
<evidence type="ECO:0000313" key="4">
    <source>
        <dbReference type="EMBL" id="MBK5898520.1"/>
    </source>
</evidence>
<proteinExistence type="predicted"/>
<evidence type="ECO:0000259" key="3">
    <source>
        <dbReference type="PROSITE" id="PS51186"/>
    </source>
</evidence>
<sequence>MQIRRAKEKDISKVIELLNQVLELHATIRPDIFVSGTTKYTEAELTEIFKDNTKPVYVAVNEDDMVIGYVFCVIRETSASNNMKPHRNIFIDDLCVDKIAQGQKVGQRLFEFVKGEAKKMNCYEIILNVWEGNDNAMKFYQKMGMKTRATLMEIII</sequence>
<dbReference type="InterPro" id="IPR016181">
    <property type="entry name" value="Acyl_CoA_acyltransferase"/>
</dbReference>
<dbReference type="EMBL" id="JAEPRJ010000001">
    <property type="protein sequence ID" value="MBK5898520.1"/>
    <property type="molecule type" value="Genomic_DNA"/>
</dbReference>
<comment type="caution">
    <text evidence="4">The sequence shown here is derived from an EMBL/GenBank/DDBJ whole genome shotgun (WGS) entry which is preliminary data.</text>
</comment>
<accession>A0ABS1J2Z2</accession>
<dbReference type="CDD" id="cd04301">
    <property type="entry name" value="NAT_SF"/>
    <property type="match status" value="1"/>
</dbReference>
<dbReference type="Proteomes" id="UP000604730">
    <property type="component" value="Unassembled WGS sequence"/>
</dbReference>
<dbReference type="PROSITE" id="PS51186">
    <property type="entry name" value="GNAT"/>
    <property type="match status" value="1"/>
</dbReference>
<dbReference type="Gene3D" id="3.40.630.30">
    <property type="match status" value="1"/>
</dbReference>
<dbReference type="PANTHER" id="PTHR10545">
    <property type="entry name" value="DIAMINE N-ACETYLTRANSFERASE"/>
    <property type="match status" value="1"/>
</dbReference>
<protein>
    <submittedName>
        <fullName evidence="4">GNAT family N-acetyltransferase</fullName>
    </submittedName>
</protein>
<feature type="domain" description="N-acetyltransferase" evidence="3">
    <location>
        <begin position="1"/>
        <end position="156"/>
    </location>
</feature>
<dbReference type="InterPro" id="IPR000182">
    <property type="entry name" value="GNAT_dom"/>
</dbReference>
<name>A0ABS1J2Z2_9FIRM</name>
<keyword evidence="5" id="KW-1185">Reference proteome</keyword>
<dbReference type="InterPro" id="IPR051016">
    <property type="entry name" value="Diverse_Substrate_AcTransf"/>
</dbReference>
<evidence type="ECO:0000256" key="2">
    <source>
        <dbReference type="ARBA" id="ARBA00023315"/>
    </source>
</evidence>
<dbReference type="RefSeq" id="WP_208429933.1">
    <property type="nucleotide sequence ID" value="NZ_JAEPRJ010000001.1"/>
</dbReference>